<dbReference type="AlphaFoldDB" id="A0A7S0AZC0"/>
<evidence type="ECO:0000313" key="3">
    <source>
        <dbReference type="EMBL" id="CAD8377998.1"/>
    </source>
</evidence>
<feature type="region of interest" description="Disordered" evidence="1">
    <location>
        <begin position="110"/>
        <end position="132"/>
    </location>
</feature>
<feature type="chain" id="PRO_5030991438" evidence="2">
    <location>
        <begin position="30"/>
        <end position="132"/>
    </location>
</feature>
<dbReference type="EMBL" id="HBEJ01016792">
    <property type="protein sequence ID" value="CAD8377998.1"/>
    <property type="molecule type" value="Transcribed_RNA"/>
</dbReference>
<evidence type="ECO:0000256" key="2">
    <source>
        <dbReference type="SAM" id="SignalP"/>
    </source>
</evidence>
<dbReference type="InterPro" id="IPR006311">
    <property type="entry name" value="TAT_signal"/>
</dbReference>
<reference evidence="3" key="1">
    <citation type="submission" date="2021-01" db="EMBL/GenBank/DDBJ databases">
        <authorList>
            <person name="Corre E."/>
            <person name="Pelletier E."/>
            <person name="Niang G."/>
            <person name="Scheremetjew M."/>
            <person name="Finn R."/>
            <person name="Kale V."/>
            <person name="Holt S."/>
            <person name="Cochrane G."/>
            <person name="Meng A."/>
            <person name="Brown T."/>
            <person name="Cohen L."/>
        </authorList>
    </citation>
    <scope>NUCLEOTIDE SEQUENCE</scope>
    <source>
        <strain evidence="3">CCMP3303</strain>
    </source>
</reference>
<dbReference type="PROSITE" id="PS51318">
    <property type="entry name" value="TAT"/>
    <property type="match status" value="1"/>
</dbReference>
<evidence type="ECO:0000256" key="1">
    <source>
        <dbReference type="SAM" id="MobiDB-lite"/>
    </source>
</evidence>
<feature type="signal peptide" evidence="2">
    <location>
        <begin position="1"/>
        <end position="29"/>
    </location>
</feature>
<sequence>MTINLSARTRIYLLCIFAALIGSNKHVEALQPDAFCRRAFVGNLATMGAGAVAASTSFPASAIAADDPRKRRSKTLRGGKDVSDATHNGTDLNEKETGVAGGLLGKMGLQDITPDKGASAKRSYSGNPVPAK</sequence>
<feature type="region of interest" description="Disordered" evidence="1">
    <location>
        <begin position="63"/>
        <end position="97"/>
    </location>
</feature>
<name>A0A7S0AZC0_9STRA</name>
<organism evidence="3">
    <name type="scientific">Minutocellus polymorphus</name>
    <dbReference type="NCBI Taxonomy" id="265543"/>
    <lineage>
        <taxon>Eukaryota</taxon>
        <taxon>Sar</taxon>
        <taxon>Stramenopiles</taxon>
        <taxon>Ochrophyta</taxon>
        <taxon>Bacillariophyta</taxon>
        <taxon>Mediophyceae</taxon>
        <taxon>Cymatosirophycidae</taxon>
        <taxon>Cymatosirales</taxon>
        <taxon>Cymatosiraceae</taxon>
        <taxon>Minutocellus</taxon>
    </lineage>
</organism>
<protein>
    <submittedName>
        <fullName evidence="3">Uncharacterized protein</fullName>
    </submittedName>
</protein>
<proteinExistence type="predicted"/>
<gene>
    <name evidence="3" type="ORF">MPOL1434_LOCUS9808</name>
</gene>
<accession>A0A7S0AZC0</accession>
<keyword evidence="2" id="KW-0732">Signal</keyword>